<dbReference type="InterPro" id="IPR045851">
    <property type="entry name" value="AMP-bd_C_sf"/>
</dbReference>
<dbReference type="Pfam" id="PF00550">
    <property type="entry name" value="PP-binding"/>
    <property type="match status" value="3"/>
</dbReference>
<dbReference type="SUPFAM" id="SSF56801">
    <property type="entry name" value="Acetyl-CoA synthetase-like"/>
    <property type="match status" value="3"/>
</dbReference>
<dbReference type="SUPFAM" id="SSF52777">
    <property type="entry name" value="CoA-dependent acyltransferases"/>
    <property type="match status" value="9"/>
</dbReference>
<dbReference type="Pfam" id="PF00668">
    <property type="entry name" value="Condensation"/>
    <property type="match status" value="4"/>
</dbReference>
<dbReference type="Gene3D" id="1.10.1200.10">
    <property type="entry name" value="ACP-like"/>
    <property type="match status" value="3"/>
</dbReference>
<dbReference type="Gene3D" id="3.30.300.30">
    <property type="match status" value="3"/>
</dbReference>
<dbReference type="InterPro" id="IPR020806">
    <property type="entry name" value="PKS_PP-bd"/>
</dbReference>
<dbReference type="InterPro" id="IPR006162">
    <property type="entry name" value="Ppantetheine_attach_site"/>
</dbReference>
<dbReference type="Pfam" id="PF00501">
    <property type="entry name" value="AMP-binding"/>
    <property type="match status" value="3"/>
</dbReference>
<dbReference type="InterPro" id="IPR020845">
    <property type="entry name" value="AMP-binding_CS"/>
</dbReference>
<feature type="domain" description="Carrier" evidence="4">
    <location>
        <begin position="3603"/>
        <end position="3679"/>
    </location>
</feature>
<dbReference type="Gene3D" id="3.30.559.30">
    <property type="entry name" value="Nonribosomal peptide synthetase, condensation domain"/>
    <property type="match status" value="5"/>
</dbReference>
<dbReference type="CDD" id="cd05918">
    <property type="entry name" value="A_NRPS_SidN3_like"/>
    <property type="match status" value="3"/>
</dbReference>
<evidence type="ECO:0000313" key="6">
    <source>
        <dbReference type="Proteomes" id="UP001390339"/>
    </source>
</evidence>
<dbReference type="PROSITE" id="PS00455">
    <property type="entry name" value="AMP_BINDING"/>
    <property type="match status" value="3"/>
</dbReference>
<dbReference type="Gene3D" id="3.40.50.12780">
    <property type="entry name" value="N-terminal domain of ligase-like"/>
    <property type="match status" value="3"/>
</dbReference>
<dbReference type="InterPro" id="IPR010071">
    <property type="entry name" value="AA_adenyl_dom"/>
</dbReference>
<accession>A0ABR2J3U2</accession>
<dbReference type="PANTHER" id="PTHR45527:SF1">
    <property type="entry name" value="FATTY ACID SYNTHASE"/>
    <property type="match status" value="1"/>
</dbReference>
<dbReference type="InterPro" id="IPR001242">
    <property type="entry name" value="Condensation_dom"/>
</dbReference>
<evidence type="ECO:0000256" key="3">
    <source>
        <dbReference type="ARBA" id="ARBA00022598"/>
    </source>
</evidence>
<comment type="caution">
    <text evidence="5">The sequence shown here is derived from an EMBL/GenBank/DDBJ whole genome shotgun (WGS) entry which is preliminary data.</text>
</comment>
<evidence type="ECO:0000256" key="2">
    <source>
        <dbReference type="ARBA" id="ARBA00022553"/>
    </source>
</evidence>
<name>A0ABR2J3U2_9PEZI</name>
<keyword evidence="2" id="KW-0597">Phosphoprotein</keyword>
<keyword evidence="1" id="KW-0596">Phosphopantetheine</keyword>
<dbReference type="InterPro" id="IPR023213">
    <property type="entry name" value="CAT-like_dom_sf"/>
</dbReference>
<feature type="domain" description="Carrier" evidence="4">
    <location>
        <begin position="782"/>
        <end position="858"/>
    </location>
</feature>
<dbReference type="NCBIfam" id="TIGR01733">
    <property type="entry name" value="AA-adenyl-dom"/>
    <property type="match status" value="2"/>
</dbReference>
<dbReference type="PROSITE" id="PS00012">
    <property type="entry name" value="PHOSPHOPANTETHEINE"/>
    <property type="match status" value="2"/>
</dbReference>
<evidence type="ECO:0000256" key="1">
    <source>
        <dbReference type="ARBA" id="ARBA00022450"/>
    </source>
</evidence>
<dbReference type="PROSITE" id="PS50075">
    <property type="entry name" value="CARRIER"/>
    <property type="match status" value="3"/>
</dbReference>
<keyword evidence="6" id="KW-1185">Reference proteome</keyword>
<protein>
    <submittedName>
        <fullName evidence="5">Glycopeptide NRPS</fullName>
    </submittedName>
</protein>
<dbReference type="InterPro" id="IPR036736">
    <property type="entry name" value="ACP-like_sf"/>
</dbReference>
<dbReference type="CDD" id="cd19542">
    <property type="entry name" value="CT_NRPS-like"/>
    <property type="match status" value="1"/>
</dbReference>
<organism evidence="5 6">
    <name type="scientific">Apiospora arundinis</name>
    <dbReference type="NCBI Taxonomy" id="335852"/>
    <lineage>
        <taxon>Eukaryota</taxon>
        <taxon>Fungi</taxon>
        <taxon>Dikarya</taxon>
        <taxon>Ascomycota</taxon>
        <taxon>Pezizomycotina</taxon>
        <taxon>Sordariomycetes</taxon>
        <taxon>Xylariomycetidae</taxon>
        <taxon>Amphisphaeriales</taxon>
        <taxon>Apiosporaceae</taxon>
        <taxon>Apiospora</taxon>
    </lineage>
</organism>
<sequence length="4126" mass="454694">MSLPICLGAAHRASAFDVELPAFECQKYSEHKQAALDLFTPELDHGGSSIVNACAAWAILVASHENTTTLRISSPRISDGMQAILDTGLDSGDTVNIRANASSGGSPSTGSSRSLVFSTEEDLEASLATLSSSDGPDSSSQEDKEEYAQRFLISFGAAGSDICLGCRAQSGRVQAQVTRDDSNDMNLGSHLLSQYEYIVTKMFDPAYHESPLVDLKAISIPDLRQVWTWNASVPQGVDDLCIHDAFSQRARRHPERPALLAHDGTLTYCELEDRSFRLARVLIHRFGIKPGDMILVFIEKSFWVPVAQLAIMKCGGVSTILDASLPFQRQQSIAELVQPKAILTSPDYEKQAHTLGESCAHLTLDDRASRDWPHHEDVKLPKVDPSSWMYVVFTSGSTGTPKGAIISHANYASAVAMQQKTLDFQEADRVFDFASYAFDAAWCNLIHALSVGGCLCIPSDEERKDDLAAALRKYEVNYAVLTPSVAWFPASELPSSLRTIHFGGEPLKASLVQELSTKCNVINAYGPAECSTVSTASLANPKNHEDPSIGTGTGACTWLVKQDGSDLVPIGDVGELWIEGPIVGQGYLRDPEKTSFAFPDPPPWLLRGCAGGATDSANGRRGRLYRTGDLVRYQPDGDIEFVGRKDSQVKIRGQRVELGEIEYHLQHALTDESRERNVQVVAEVIKPEGSDVPTLVAFVFLLANTEDAQSDAEAVLHRATVGIENRLSETVPSYMIPSAFITVRQVPMTPTGKVDRRSLRTQGQKTYWQQLVAPTSEDEPSKSITAIQSKFREIWAQVLNLPAGTIGLDTPFMRLGGDSITAMQVVSRCRHRELAIRVSDVLRLQTIRLIAKSSKPLKEKRQLRTLEREDTDTSWPLTPIQHILFDNNPQGMNHYTLSYIVKLTRQIPREVMLPALLALTTRHSMLRARFRKRADGVWEQYIAPVGDETFELRYHHFVGEGSMQDAVDRRQASLDLVEGPVFAVDVFGASSAAQTVLMSAHHAVMDLVSWRIVWHDLGEYLSGNTGLPMPKASFQTWCRLQRQEAEQVTDPLAVLPFAITPANFDYWGVNPSQMLFKDSSLMVSTVDVDATALLLGASNDCFRTEVLDILVGTLVYCFMRVFPDREPPPVFLEGHGREPIAGMDDYDVSEIVGWFTTVAPLELGGGPGSSILDMIKRAKDLRRSVPGKGRPYFASRFYSSAGRDAFAHHRHAEVIFNYRGSFQQLEDANSLFQLEDRQSRNLQIPGDGPDYLRPSLVDMNLVVQEGRLEVWTRYHRRMEKDAAIARWADVYAKGLTSVAHELAHLQPRHTVSDFPLLQGLSNTGLEKLATEELPRLGIPETDVIDMYPCTPMQEGILISSSIGAASYHTISVWQVVDPGGVKLSAARLAHAWETVSRAHPVCSTIFTTNPDTGRFLQIVLSRPNAATIEHGPENMTAAEFLSSCPSHIATPSEPQCFFSICVGGQGDIACRLDMHHALMDALSLPVITGDLERAYAGQDFDVRTPFRDCVEAIQATPGSQRLQYWASYLGGVERCDLPGSATPSPSRVSPTLKDDKQYCWLTLPRESTETIFEVCREANLTRSAFLHIAWSLVLSHFTGMRQVCFGYISSGRDLAIDGIEEIVGPLINMLIARVDLRQPLPSVVSDIATYNIRHLENEHVSLAELQHEMSVQQIFNTNITVREARSGKGAVAGGMHLVELSEEDPHEFDMVVAATLDKADTEVSIQYRTGFADAVHAQMILDSLRNAMEFLTRALPQQEFLKDDLFDAYFRSVAGVDEATALQSWQTQFRGSDPSSHFPPLPLAAHQPRADASLSYTVASIQWRDDCTISTQVLAAWALVQASTAGSGDALIGTNYGANAIPMPMRLQVNIEQGIESYLRRIESTVTACSGLAPLPISRLRHAGGDLALACDFQTVLGVDSQQPFDESKAFSVHFDVSDSATRLISRFDSQVVSMDRVESLYSQFETALRSICTLTDVSARLADVDIISSRDFQRITAWNGEHYEAPQLLVHHLISKSIERMPDVLAVSAWDGELTYRELDRLSTKLAKEFVDLGVRPETVVAIYSEKSMWVPVSAVAVMKAGGASVLIDHGQPVERVRSIIEQVDAKIAVVSRATLNSCSSFPGLRFMVVDENLLNTLPESDGMSPLPQEVQPSNLVYISFTSGSTGKPKGAMITHSCFASSIRYQQQALGFRPGQRVYDFASYAFDASWSNLLHSFTSGSCLCIPSESQRIDALADSIRASRATLLNTTPSVLRHLDPNMLPDLEQILMGGEAWNEVDFLDWIDQKKLINAYGPGECTIKTCLNRARRGMTPNTLGVAVGLHTWIVRTDGSDRLAPLGSVGELWLEGPQVGRGYVGDESRTASSFITRPSWTEPGQTSRFYRTGDLVRYDGEGSLVFVSRKDTQVKIRGQRTELGEVEYNIKKTLLTKGIRVQVVADVFKPNQSDNPILVAFVKADDDGDDEPETWRRRLSGIDEMLANLVPDYMIPTAYIPLPQYPLTATGKIHRRSLRAQFEVLTLEKIVAKGALGFSSHVAPSTPTERLLQELWAEILGINPLKISATDSFFRIGGDSLGAMLLVGAARKQDLNLSVAAIFQQPRLCDLASFISGQDAAHQVTPQHTEIIPFSLLDAVALTPEECRNQAAALCNLQAVDIEDVFPCTPLQAGLIVDTTRRPGDNVLTETWAFQSGVEETRFRVAWQQVVHANPILRTRIVDLPGQGLVQVVVCPESSGIEKAMPARDLGLGTPLVSYQISPSSFWWSIHHALYDGWSMPLLFRSLTSHYHQSSPSIPDAPPFQAFVKSIQDCSAEKVERFWQAEYQGFRAPTFPVLPSRGYKARCDRRVKREIRQLSSEDDFTVATRIKLAWAVLLSKAAHSMDVSFGTTVSGRHADVAGIEHMTGPTIATVPLRVQVDSSKTVQDMLRQVQQQATDMMPFEQTGLQRIRQMSEDCQFGCLFQTLVVIQPEMKQNEGDSLFVGSSDADDSPFKVYAICTEFVLKGDSIYLTANYDSSLLSPLQFDRLLDRLESIMSQLFRAGMQAAPVHELETCSSSDLQQIWAWNADIPDESQETIHSIFGRVATANPEAPAVCAWDGDFTYRQVDDLSTRIAYKILETDLSENTRPIVPLFFEKSRWMSVCQIAVMKANAACLGIDVTLPDGRLQTIVDQVSPPIVLASAGQEDRARQLCAPSARIIVVGDACDFSHPLNHVPALPTVDPHAWLYVVFTSGSTGTPKGAIISHANFASALRHQQDFLQFRPQTRTYDFVSYAFDVSWFNAFFTLSAAGCLCVPSHHELQNDPMEALARYRANATTCTPTVAKLLRGSDLKVLGVGGEPLPRDEIAYWTERGVPIFHDYGPSECTPVAITHRLDPSRGRVMIGKGLGARTWVIEPESSESLAAIGDVGELWLEGPLVGQGYLDDPVKTAAAFVENPGWLLAGCPGFEGRCGRLYRTGDLVRYEEDGSLEFVGRKDSQVKIRGQRVELEEIEQHVLATVGSATASQILVEVVTPVDSTESMLVAFAKPAREMTVDGDAGPDFLRRIATLVSKRLPLLVPSYMVPNGFVVVKEIPRTTTGKTDRKELRNMAVRMRKEDLLFTGLTERRAPHTKEEETLHNIISGLLHRDGGSFGMDDNFIQLGGDSISAMRLVSMARAAGLLITVARVLGGDHIADLVSAEQDPLDYVSGIYPDPTSQFALLGDVGLEAQFVEQAVMPQIRGGPGRGQLIDILPVTDMQATYLHDNDHTPRRSWIYSYIDLPLAQLDEKRLVDSCDQLGALCDIYRTAFIKHQDSFLQVVFGSWKPIIENFANIDDIEAALDEIRNKENAVSLPLGVPLLQFKLIRGQSVTRLVLSMSHAIYDGISIGETFQMLANLYRHGPESVPQPISFRSYLLHTKGRDRAESHAYWSETLRGSTLTTVPCADPHAAGPPTIMERSVSVPLPPFGITPASLFTFACASAFRRVAATDDVVFGRVVAGRASVPTELQGAVGPCLNRVPVRLQFAPGGTRAELLASLQRQHIESLPHETVGLAEIVETCCVPACTPGTREFGCWVQYQNIEENPVVEFWPDDETMVKNQEAWHVPKSPDFLEIFAIQTDKDSLTVRLIGGAGYSEGLLADLLESVCSELQG</sequence>
<keyword evidence="3" id="KW-0436">Ligase</keyword>
<dbReference type="InterPro" id="IPR042099">
    <property type="entry name" value="ANL_N_sf"/>
</dbReference>
<evidence type="ECO:0000313" key="5">
    <source>
        <dbReference type="EMBL" id="KAK8872480.1"/>
    </source>
</evidence>
<reference evidence="5 6" key="1">
    <citation type="journal article" date="2024" name="IMA Fungus">
        <title>Apiospora arundinis, a panoply of carbohydrate-active enzymes and secondary metabolites.</title>
        <authorList>
            <person name="Sorensen T."/>
            <person name="Petersen C."/>
            <person name="Muurmann A.T."/>
            <person name="Christiansen J.V."/>
            <person name="Brundto M.L."/>
            <person name="Overgaard C.K."/>
            <person name="Boysen A.T."/>
            <person name="Wollenberg R.D."/>
            <person name="Larsen T.O."/>
            <person name="Sorensen J.L."/>
            <person name="Nielsen K.L."/>
            <person name="Sondergaard T.E."/>
        </authorList>
    </citation>
    <scope>NUCLEOTIDE SEQUENCE [LARGE SCALE GENOMIC DNA]</scope>
    <source>
        <strain evidence="5 6">AAU 773</strain>
    </source>
</reference>
<dbReference type="Gene3D" id="3.30.559.10">
    <property type="entry name" value="Chloramphenicol acetyltransferase-like domain"/>
    <property type="match status" value="5"/>
</dbReference>
<dbReference type="NCBIfam" id="NF003417">
    <property type="entry name" value="PRK04813.1"/>
    <property type="match status" value="3"/>
</dbReference>
<dbReference type="Proteomes" id="UP001390339">
    <property type="component" value="Unassembled WGS sequence"/>
</dbReference>
<evidence type="ECO:0000259" key="4">
    <source>
        <dbReference type="PROSITE" id="PS50075"/>
    </source>
</evidence>
<dbReference type="CDD" id="cd19545">
    <property type="entry name" value="FUM14_C_NRPS-like"/>
    <property type="match status" value="1"/>
</dbReference>
<dbReference type="PANTHER" id="PTHR45527">
    <property type="entry name" value="NONRIBOSOMAL PEPTIDE SYNTHETASE"/>
    <property type="match status" value="1"/>
</dbReference>
<dbReference type="SUPFAM" id="SSF47336">
    <property type="entry name" value="ACP-like"/>
    <property type="match status" value="3"/>
</dbReference>
<dbReference type="InterPro" id="IPR009081">
    <property type="entry name" value="PP-bd_ACP"/>
</dbReference>
<dbReference type="SMART" id="SM00823">
    <property type="entry name" value="PKS_PP"/>
    <property type="match status" value="2"/>
</dbReference>
<gene>
    <name evidence="5" type="ORF">PGQ11_002994</name>
</gene>
<dbReference type="InterPro" id="IPR000873">
    <property type="entry name" value="AMP-dep_synth/lig_dom"/>
</dbReference>
<proteinExistence type="predicted"/>
<feature type="domain" description="Carrier" evidence="4">
    <location>
        <begin position="2536"/>
        <end position="2612"/>
    </location>
</feature>
<dbReference type="EMBL" id="JAPCWZ010000003">
    <property type="protein sequence ID" value="KAK8872480.1"/>
    <property type="molecule type" value="Genomic_DNA"/>
</dbReference>